<evidence type="ECO:0000313" key="2">
    <source>
        <dbReference type="Proteomes" id="UP000003157"/>
    </source>
</evidence>
<dbReference type="Proteomes" id="UP000003157">
    <property type="component" value="Unassembled WGS sequence"/>
</dbReference>
<dbReference type="AlphaFoldDB" id="E7G684"/>
<protein>
    <recommendedName>
        <fullName evidence="3">DUF1871 domain-containing protein</fullName>
    </recommendedName>
</protein>
<sequence length="88" mass="10443">MNNIKKERIKKIIDEWDPIDLLPFAPPDEYDYEINKIYSVIEDKVNIEHQYLSEIIYNVFKKTFGEDVFLNTIEDCMIVADSILQSIN</sequence>
<dbReference type="RefSeq" id="WP_008787400.1">
    <property type="nucleotide sequence ID" value="NZ_AKCB01000001.1"/>
</dbReference>
<proteinExistence type="predicted"/>
<gene>
    <name evidence="1" type="ORF">HMPREF9488_00272</name>
</gene>
<dbReference type="OrthoDB" id="2665787at2"/>
<dbReference type="GeneID" id="78229306"/>
<comment type="caution">
    <text evidence="1">The sequence shown here is derived from an EMBL/GenBank/DDBJ whole genome shotgun (WGS) entry which is preliminary data.</text>
</comment>
<dbReference type="EMBL" id="ADKX01000002">
    <property type="protein sequence ID" value="EFW06461.1"/>
    <property type="molecule type" value="Genomic_DNA"/>
</dbReference>
<dbReference type="InterPro" id="IPR015053">
    <property type="entry name" value="DUF1871"/>
</dbReference>
<dbReference type="Pfam" id="PF08958">
    <property type="entry name" value="DUF1871"/>
    <property type="match status" value="1"/>
</dbReference>
<dbReference type="HOGENOM" id="CLU_173813_1_0_9"/>
<evidence type="ECO:0008006" key="3">
    <source>
        <dbReference type="Google" id="ProtNLM"/>
    </source>
</evidence>
<name>E7G684_9FIRM</name>
<dbReference type="SUPFAM" id="SSF116922">
    <property type="entry name" value="YugE-like"/>
    <property type="match status" value="1"/>
</dbReference>
<dbReference type="InterPro" id="IPR023162">
    <property type="entry name" value="Apc36109-like_dom_sf"/>
</dbReference>
<keyword evidence="2" id="KW-1185">Reference proteome</keyword>
<dbReference type="eggNOG" id="ENOG5033DAY">
    <property type="taxonomic scope" value="Bacteria"/>
</dbReference>
<organism evidence="1 2">
    <name type="scientific">Coprobacillus cateniformis</name>
    <dbReference type="NCBI Taxonomy" id="100884"/>
    <lineage>
        <taxon>Bacteria</taxon>
        <taxon>Bacillati</taxon>
        <taxon>Bacillota</taxon>
        <taxon>Erysipelotrichia</taxon>
        <taxon>Erysipelotrichales</taxon>
        <taxon>Coprobacillaceae</taxon>
        <taxon>Coprobacillus</taxon>
    </lineage>
</organism>
<evidence type="ECO:0000313" key="1">
    <source>
        <dbReference type="EMBL" id="EFW06461.1"/>
    </source>
</evidence>
<dbReference type="Gene3D" id="1.10.340.20">
    <property type="entry name" value="Apc36109-like domain"/>
    <property type="match status" value="1"/>
</dbReference>
<reference evidence="1 2" key="1">
    <citation type="submission" date="2010-12" db="EMBL/GenBank/DDBJ databases">
        <title>The Genome Sequence of Coprobacillus sp. strain 29_1.</title>
        <authorList>
            <consortium name="The Broad Institute Genome Sequencing Platform"/>
            <person name="Earl A."/>
            <person name="Ward D."/>
            <person name="Feldgarden M."/>
            <person name="Gevers D."/>
            <person name="Daigneault M."/>
            <person name="Sibley C.D."/>
            <person name="White A."/>
            <person name="Strauss J."/>
            <person name="Allen-Vercoe E."/>
            <person name="Young S.K."/>
            <person name="Zeng Q."/>
            <person name="Gargeya S."/>
            <person name="Fitzgerald M."/>
            <person name="Haas B."/>
            <person name="Abouelleil A."/>
            <person name="Alvarado L."/>
            <person name="Arachchi H.M."/>
            <person name="Berlin A."/>
            <person name="Brown A."/>
            <person name="Chapman S.B."/>
            <person name="Chen Z."/>
            <person name="Dunbar C."/>
            <person name="Freedman E."/>
            <person name="Gearin G."/>
            <person name="Gellesch M."/>
            <person name="Goldberg J."/>
            <person name="Griggs A."/>
            <person name="Gujja S."/>
            <person name="Heilman E."/>
            <person name="Heiman D."/>
            <person name="Howarth C."/>
            <person name="Larson L."/>
            <person name="Lui A."/>
            <person name="MacDonald P.J.P."/>
            <person name="Mehta T."/>
            <person name="Montmayeur A."/>
            <person name="Murphy C."/>
            <person name="Neiman D."/>
            <person name="Pearson M."/>
            <person name="Priest M."/>
            <person name="Roberts A."/>
            <person name="Saif S."/>
            <person name="Shea T."/>
            <person name="Shenoy N."/>
            <person name="Sisk P."/>
            <person name="Stolte C."/>
            <person name="Sykes S."/>
            <person name="White J."/>
            <person name="Yandava C."/>
            <person name="Nusbaum C."/>
            <person name="Birren B."/>
        </authorList>
    </citation>
    <scope>NUCLEOTIDE SEQUENCE [LARGE SCALE GENOMIC DNA]</scope>
    <source>
        <strain evidence="1 2">29_1</strain>
    </source>
</reference>
<accession>E7G684</accession>